<dbReference type="InterPro" id="IPR022198">
    <property type="entry name" value="DUF3723"/>
</dbReference>
<feature type="region of interest" description="Disordered" evidence="1">
    <location>
        <begin position="200"/>
        <end position="253"/>
    </location>
</feature>
<reference evidence="4" key="2">
    <citation type="submission" date="2020-04" db="EMBL/GenBank/DDBJ databases">
        <authorList>
            <consortium name="NCBI Genome Project"/>
        </authorList>
    </citation>
    <scope>NUCLEOTIDE SEQUENCE</scope>
    <source>
        <strain evidence="4">CBS 304.34</strain>
    </source>
</reference>
<reference evidence="4" key="3">
    <citation type="submission" date="2025-04" db="UniProtKB">
        <authorList>
            <consortium name="RefSeq"/>
        </authorList>
    </citation>
    <scope>IDENTIFICATION</scope>
    <source>
        <strain evidence="4">CBS 304.34</strain>
    </source>
</reference>
<sequence>MVGFFSTAEEVAEEHVIEVDGPQRAPKKSGIPETGFYKGDKSSLFPNKLHGTNEEQCDTLTSFFVRRSVYFAFFGKLDRIEHERPERERLAREEQERPSSRCNYLGLCFKLGNNDAAEIEIHFTVKERGNARSAGSLWVDPSDTEKLQRVVRKYMRKRTNVCDKNGRLIKIRKRFEDAIADGENTLYLIPTQEYGNAEFSSISRSVSDPQPNSTSRTNVASNAESGKEDLESGSKKKRATITSPIPVEDPLQL</sequence>
<dbReference type="OrthoDB" id="5421195at2759"/>
<proteinExistence type="predicted"/>
<feature type="compositionally biased region" description="Basic and acidic residues" evidence="1">
    <location>
        <begin position="225"/>
        <end position="234"/>
    </location>
</feature>
<dbReference type="EMBL" id="MU003707">
    <property type="protein sequence ID" value="KAF2806321.1"/>
    <property type="molecule type" value="Genomic_DNA"/>
</dbReference>
<protein>
    <submittedName>
        <fullName evidence="2 4">Uncharacterized protein</fullName>
    </submittedName>
</protein>
<reference evidence="2 4" key="1">
    <citation type="journal article" date="2020" name="Stud. Mycol.">
        <title>101 Dothideomycetes genomes: a test case for predicting lifestyles and emergence of pathogens.</title>
        <authorList>
            <person name="Haridas S."/>
            <person name="Albert R."/>
            <person name="Binder M."/>
            <person name="Bloem J."/>
            <person name="Labutti K."/>
            <person name="Salamov A."/>
            <person name="Andreopoulos B."/>
            <person name="Baker S."/>
            <person name="Barry K."/>
            <person name="Bills G."/>
            <person name="Bluhm B."/>
            <person name="Cannon C."/>
            <person name="Castanera R."/>
            <person name="Culley D."/>
            <person name="Daum C."/>
            <person name="Ezra D."/>
            <person name="Gonzalez J."/>
            <person name="Henrissat B."/>
            <person name="Kuo A."/>
            <person name="Liang C."/>
            <person name="Lipzen A."/>
            <person name="Lutzoni F."/>
            <person name="Magnuson J."/>
            <person name="Mondo S."/>
            <person name="Nolan M."/>
            <person name="Ohm R."/>
            <person name="Pangilinan J."/>
            <person name="Park H.-J."/>
            <person name="Ramirez L."/>
            <person name="Alfaro M."/>
            <person name="Sun H."/>
            <person name="Tritt A."/>
            <person name="Yoshinaga Y."/>
            <person name="Zwiers L.-H."/>
            <person name="Turgeon B."/>
            <person name="Goodwin S."/>
            <person name="Spatafora J."/>
            <person name="Crous P."/>
            <person name="Grigoriev I."/>
        </authorList>
    </citation>
    <scope>NUCLEOTIDE SEQUENCE</scope>
    <source>
        <strain evidence="2 4">CBS 304.34</strain>
    </source>
</reference>
<dbReference type="RefSeq" id="XP_033573285.1">
    <property type="nucleotide sequence ID" value="XM_033722249.1"/>
</dbReference>
<keyword evidence="3" id="KW-1185">Reference proteome</keyword>
<evidence type="ECO:0000313" key="4">
    <source>
        <dbReference type="RefSeq" id="XP_033573285.1"/>
    </source>
</evidence>
<feature type="compositionally biased region" description="Polar residues" evidence="1">
    <location>
        <begin position="200"/>
        <end position="224"/>
    </location>
</feature>
<gene>
    <name evidence="2 4" type="ORF">BDZ99DRAFT_479589</name>
</gene>
<evidence type="ECO:0000313" key="3">
    <source>
        <dbReference type="Proteomes" id="UP000504636"/>
    </source>
</evidence>
<dbReference type="Proteomes" id="UP000504636">
    <property type="component" value="Unplaced"/>
</dbReference>
<dbReference type="Pfam" id="PF12520">
    <property type="entry name" value="DUF3723"/>
    <property type="match status" value="1"/>
</dbReference>
<accession>A0A6A6YBX5</accession>
<evidence type="ECO:0000313" key="2">
    <source>
        <dbReference type="EMBL" id="KAF2806321.1"/>
    </source>
</evidence>
<dbReference type="GeneID" id="54463142"/>
<dbReference type="AlphaFoldDB" id="A0A6A6YBX5"/>
<name>A0A6A6YBX5_9PEZI</name>
<organism evidence="2">
    <name type="scientific">Mytilinidion resinicola</name>
    <dbReference type="NCBI Taxonomy" id="574789"/>
    <lineage>
        <taxon>Eukaryota</taxon>
        <taxon>Fungi</taxon>
        <taxon>Dikarya</taxon>
        <taxon>Ascomycota</taxon>
        <taxon>Pezizomycotina</taxon>
        <taxon>Dothideomycetes</taxon>
        <taxon>Pleosporomycetidae</taxon>
        <taxon>Mytilinidiales</taxon>
        <taxon>Mytilinidiaceae</taxon>
        <taxon>Mytilinidion</taxon>
    </lineage>
</organism>
<evidence type="ECO:0000256" key="1">
    <source>
        <dbReference type="SAM" id="MobiDB-lite"/>
    </source>
</evidence>